<name>A0A1W9YSM6_MYCBA</name>
<sequence length="60" mass="6908">MDRWPSNLFLTFVCAATLIAIAFFRTSHITIDGRIWAAYAVLRRPDPPPALHRHRDEDST</sequence>
<keyword evidence="3" id="KW-1185">Reference proteome</keyword>
<keyword evidence="1" id="KW-0472">Membrane</keyword>
<evidence type="ECO:0000256" key="1">
    <source>
        <dbReference type="SAM" id="Phobius"/>
    </source>
</evidence>
<comment type="caution">
    <text evidence="2">The sequence shown here is derived from an EMBL/GenBank/DDBJ whole genome shotgun (WGS) entry which is preliminary data.</text>
</comment>
<proteinExistence type="predicted"/>
<dbReference type="AlphaFoldDB" id="A0A1W9YSM6"/>
<accession>A0A1W9YSM6</accession>
<reference evidence="2 3" key="1">
    <citation type="submission" date="2017-02" db="EMBL/GenBank/DDBJ databases">
        <title>The new phylogeny of genus Mycobacterium.</title>
        <authorList>
            <person name="Tortoli E."/>
            <person name="Trovato A."/>
            <person name="Cirillo D.M."/>
        </authorList>
    </citation>
    <scope>NUCLEOTIDE SEQUENCE [LARGE SCALE GENOMIC DNA]</scope>
    <source>
        <strain evidence="2 3">DSM 45578</strain>
    </source>
</reference>
<dbReference type="EMBL" id="MVHJ01000021">
    <property type="protein sequence ID" value="ORA03033.1"/>
    <property type="molecule type" value="Genomic_DNA"/>
</dbReference>
<dbReference type="Proteomes" id="UP000192366">
    <property type="component" value="Unassembled WGS sequence"/>
</dbReference>
<evidence type="ECO:0000313" key="2">
    <source>
        <dbReference type="EMBL" id="ORA03033.1"/>
    </source>
</evidence>
<keyword evidence="1" id="KW-0812">Transmembrane</keyword>
<organism evidence="2 3">
    <name type="scientific">Mycolicibacterium bacteremicum</name>
    <name type="common">Mycobacterium bacteremicum</name>
    <dbReference type="NCBI Taxonomy" id="564198"/>
    <lineage>
        <taxon>Bacteria</taxon>
        <taxon>Bacillati</taxon>
        <taxon>Actinomycetota</taxon>
        <taxon>Actinomycetes</taxon>
        <taxon>Mycobacteriales</taxon>
        <taxon>Mycobacteriaceae</taxon>
        <taxon>Mycolicibacterium</taxon>
    </lineage>
</organism>
<keyword evidence="1" id="KW-1133">Transmembrane helix</keyword>
<gene>
    <name evidence="2" type="ORF">BST17_20830</name>
</gene>
<feature type="transmembrane region" description="Helical" evidence="1">
    <location>
        <begin position="6"/>
        <end position="24"/>
    </location>
</feature>
<evidence type="ECO:0000313" key="3">
    <source>
        <dbReference type="Proteomes" id="UP000192366"/>
    </source>
</evidence>
<protein>
    <submittedName>
        <fullName evidence="2">Uncharacterized protein</fullName>
    </submittedName>
</protein>